<dbReference type="Proteomes" id="UP000295703">
    <property type="component" value="Unassembled WGS sequence"/>
</dbReference>
<reference evidence="5 6" key="1">
    <citation type="submission" date="2018-12" db="EMBL/GenBank/DDBJ databases">
        <title>Genome sequence and assembly of Colletotrichum trifolii.</title>
        <authorList>
            <person name="Gan P."/>
            <person name="Shirasu K."/>
        </authorList>
    </citation>
    <scope>NUCLEOTIDE SEQUENCE [LARGE SCALE GENOMIC DNA]</scope>
    <source>
        <strain evidence="5 6">543-2</strain>
    </source>
</reference>
<dbReference type="InterPro" id="IPR036864">
    <property type="entry name" value="Zn2-C6_fun-type_DNA-bd_sf"/>
</dbReference>
<dbReference type="AlphaFoldDB" id="A0A4R8RHU9"/>
<name>A0A4R8RHU9_COLTR</name>
<dbReference type="GO" id="GO:0005634">
    <property type="term" value="C:nucleus"/>
    <property type="evidence" value="ECO:0007669"/>
    <property type="project" value="UniProtKB-SubCell"/>
</dbReference>
<evidence type="ECO:0000259" key="4">
    <source>
        <dbReference type="PROSITE" id="PS50048"/>
    </source>
</evidence>
<proteinExistence type="predicted"/>
<dbReference type="SUPFAM" id="SSF57701">
    <property type="entry name" value="Zn2/Cys6 DNA-binding domain"/>
    <property type="match status" value="1"/>
</dbReference>
<evidence type="ECO:0000256" key="2">
    <source>
        <dbReference type="ARBA" id="ARBA00023242"/>
    </source>
</evidence>
<accession>A0A4R8RHU9</accession>
<dbReference type="Gene3D" id="4.10.240.10">
    <property type="entry name" value="Zn(2)-C6 fungal-type DNA-binding domain"/>
    <property type="match status" value="1"/>
</dbReference>
<dbReference type="Pfam" id="PF11951">
    <property type="entry name" value="Fungal_trans_2"/>
    <property type="match status" value="2"/>
</dbReference>
<comment type="caution">
    <text evidence="5">The sequence shown here is derived from an EMBL/GenBank/DDBJ whole genome shotgun (WGS) entry which is preliminary data.</text>
</comment>
<feature type="region of interest" description="Disordered" evidence="3">
    <location>
        <begin position="48"/>
        <end position="89"/>
    </location>
</feature>
<sequence length="501" mass="54040">MVHTRSRTGCLTCRDDGYKCDEAKPECGRCTRLGKTCKGYGLRVRWKTMDSSAPPSKVAKKRSPRSSKTASQQTSSSSSSPTSTRTSMTAAAEVTAAAAAAAAAAAGPISGTTADLVRNPSYVSPDVSPTTRFLLHHWTSSLASVLSVAAGVVRNPFLEHLTPMMMRSDALLHAVTSMAAGHLGVVLRSRSSSSSSNDDDAALQGLAARHMLAAVSSLRASIQTADTQVSLATILMLQLSDRLLDTDSRIDHLAGARAVIARSGGPAGGVWATGCSRARFLLSLCFHHDVMSSVSRAARPLLSMADDAAPPPLEGLDSLGKLTALVSVVGAISTMQGRSGEAHRQRGWRIKEKLSGVEVDPAGEADIENTIQAYKHAAMVYLYRVWDEGTPPPPPPPKAYHAGRCVDYLLRVPVTSSFVSAHAWPLWTGGCESVDARPRQLVRQRLQQMYEHRHLPSLKRVQQDMEDVWRAKDSQRLRYGTENVDCCKVILYSRKREADLV</sequence>
<evidence type="ECO:0000256" key="1">
    <source>
        <dbReference type="ARBA" id="ARBA00004123"/>
    </source>
</evidence>
<dbReference type="GO" id="GO:0000976">
    <property type="term" value="F:transcription cis-regulatory region binding"/>
    <property type="evidence" value="ECO:0007669"/>
    <property type="project" value="TreeGrafter"/>
</dbReference>
<dbReference type="Pfam" id="PF00172">
    <property type="entry name" value="Zn_clus"/>
    <property type="match status" value="1"/>
</dbReference>
<feature type="domain" description="Zn(2)-C6 fungal-type" evidence="4">
    <location>
        <begin position="9"/>
        <end position="37"/>
    </location>
</feature>
<evidence type="ECO:0000313" key="5">
    <source>
        <dbReference type="EMBL" id="TDZ61791.1"/>
    </source>
</evidence>
<dbReference type="GO" id="GO:0045944">
    <property type="term" value="P:positive regulation of transcription by RNA polymerase II"/>
    <property type="evidence" value="ECO:0007669"/>
    <property type="project" value="TreeGrafter"/>
</dbReference>
<evidence type="ECO:0000256" key="3">
    <source>
        <dbReference type="SAM" id="MobiDB-lite"/>
    </source>
</evidence>
<dbReference type="STRING" id="5466.A0A4R8RHU9"/>
<gene>
    <name evidence="5" type="ORF">CTRI78_v004111</name>
</gene>
<dbReference type="SMART" id="SM00066">
    <property type="entry name" value="GAL4"/>
    <property type="match status" value="1"/>
</dbReference>
<keyword evidence="6" id="KW-1185">Reference proteome</keyword>
<protein>
    <submittedName>
        <fullName evidence="5">Putative transcriptional regulatory protein</fullName>
    </submittedName>
</protein>
<keyword evidence="2" id="KW-0539">Nucleus</keyword>
<dbReference type="InterPro" id="IPR021858">
    <property type="entry name" value="Fun_TF"/>
</dbReference>
<dbReference type="GO" id="GO:0008270">
    <property type="term" value="F:zinc ion binding"/>
    <property type="evidence" value="ECO:0007669"/>
    <property type="project" value="InterPro"/>
</dbReference>
<dbReference type="PANTHER" id="PTHR37534:SF15">
    <property type="entry name" value="ZN(II)2CYS6 TRANSCRIPTION FACTOR (EUROFUNG)"/>
    <property type="match status" value="1"/>
</dbReference>
<dbReference type="EMBL" id="RYZW01000028">
    <property type="protein sequence ID" value="TDZ61791.1"/>
    <property type="molecule type" value="Genomic_DNA"/>
</dbReference>
<feature type="compositionally biased region" description="Low complexity" evidence="3">
    <location>
        <begin position="66"/>
        <end position="89"/>
    </location>
</feature>
<organism evidence="5 6">
    <name type="scientific">Colletotrichum trifolii</name>
    <dbReference type="NCBI Taxonomy" id="5466"/>
    <lineage>
        <taxon>Eukaryota</taxon>
        <taxon>Fungi</taxon>
        <taxon>Dikarya</taxon>
        <taxon>Ascomycota</taxon>
        <taxon>Pezizomycotina</taxon>
        <taxon>Sordariomycetes</taxon>
        <taxon>Hypocreomycetidae</taxon>
        <taxon>Glomerellales</taxon>
        <taxon>Glomerellaceae</taxon>
        <taxon>Colletotrichum</taxon>
        <taxon>Colletotrichum orbiculare species complex</taxon>
    </lineage>
</organism>
<dbReference type="PANTHER" id="PTHR37534">
    <property type="entry name" value="TRANSCRIPTIONAL ACTIVATOR PROTEIN UGA3"/>
    <property type="match status" value="1"/>
</dbReference>
<comment type="subcellular location">
    <subcellularLocation>
        <location evidence="1">Nucleus</location>
    </subcellularLocation>
</comment>
<dbReference type="PROSITE" id="PS50048">
    <property type="entry name" value="ZN2_CY6_FUNGAL_2"/>
    <property type="match status" value="1"/>
</dbReference>
<dbReference type="InterPro" id="IPR001138">
    <property type="entry name" value="Zn2Cys6_DnaBD"/>
</dbReference>
<dbReference type="CDD" id="cd00067">
    <property type="entry name" value="GAL4"/>
    <property type="match status" value="1"/>
</dbReference>
<evidence type="ECO:0000313" key="6">
    <source>
        <dbReference type="Proteomes" id="UP000295703"/>
    </source>
</evidence>
<dbReference type="GO" id="GO:0000981">
    <property type="term" value="F:DNA-binding transcription factor activity, RNA polymerase II-specific"/>
    <property type="evidence" value="ECO:0007669"/>
    <property type="project" value="InterPro"/>
</dbReference>